<dbReference type="Proteomes" id="UP000007798">
    <property type="component" value="Unassembled WGS sequence"/>
</dbReference>
<dbReference type="AlphaFoldDB" id="A0A0Q9X4D8"/>
<accession>A0A0Q9X4D8</accession>
<proteinExistence type="predicted"/>
<feature type="region of interest" description="Disordered" evidence="1">
    <location>
        <begin position="27"/>
        <end position="52"/>
    </location>
</feature>
<organism evidence="2 3">
    <name type="scientific">Drosophila willistoni</name>
    <name type="common">Fruit fly</name>
    <dbReference type="NCBI Taxonomy" id="7260"/>
    <lineage>
        <taxon>Eukaryota</taxon>
        <taxon>Metazoa</taxon>
        <taxon>Ecdysozoa</taxon>
        <taxon>Arthropoda</taxon>
        <taxon>Hexapoda</taxon>
        <taxon>Insecta</taxon>
        <taxon>Pterygota</taxon>
        <taxon>Neoptera</taxon>
        <taxon>Endopterygota</taxon>
        <taxon>Diptera</taxon>
        <taxon>Brachycera</taxon>
        <taxon>Muscomorpha</taxon>
        <taxon>Ephydroidea</taxon>
        <taxon>Drosophilidae</taxon>
        <taxon>Drosophila</taxon>
        <taxon>Sophophora</taxon>
    </lineage>
</organism>
<protein>
    <submittedName>
        <fullName evidence="2">Uncharacterized protein</fullName>
    </submittedName>
</protein>
<reference evidence="2 3" key="1">
    <citation type="journal article" date="2007" name="Nature">
        <title>Evolution of genes and genomes on the Drosophila phylogeny.</title>
        <authorList>
            <consortium name="Drosophila 12 Genomes Consortium"/>
            <person name="Clark A.G."/>
            <person name="Eisen M.B."/>
            <person name="Smith D.R."/>
            <person name="Bergman C.M."/>
            <person name="Oliver B."/>
            <person name="Markow T.A."/>
            <person name="Kaufman T.C."/>
            <person name="Kellis M."/>
            <person name="Gelbart W."/>
            <person name="Iyer V.N."/>
            <person name="Pollard D.A."/>
            <person name="Sackton T.B."/>
            <person name="Larracuente A.M."/>
            <person name="Singh N.D."/>
            <person name="Abad J.P."/>
            <person name="Abt D.N."/>
            <person name="Adryan B."/>
            <person name="Aguade M."/>
            <person name="Akashi H."/>
            <person name="Anderson W.W."/>
            <person name="Aquadro C.F."/>
            <person name="Ardell D.H."/>
            <person name="Arguello R."/>
            <person name="Artieri C.G."/>
            <person name="Barbash D.A."/>
            <person name="Barker D."/>
            <person name="Barsanti P."/>
            <person name="Batterham P."/>
            <person name="Batzoglou S."/>
            <person name="Begun D."/>
            <person name="Bhutkar A."/>
            <person name="Blanco E."/>
            <person name="Bosak S.A."/>
            <person name="Bradley R.K."/>
            <person name="Brand A.D."/>
            <person name="Brent M.R."/>
            <person name="Brooks A.N."/>
            <person name="Brown R.H."/>
            <person name="Butlin R.K."/>
            <person name="Caggese C."/>
            <person name="Calvi B.R."/>
            <person name="Bernardo de Carvalho A."/>
            <person name="Caspi A."/>
            <person name="Castrezana S."/>
            <person name="Celniker S.E."/>
            <person name="Chang J.L."/>
            <person name="Chapple C."/>
            <person name="Chatterji S."/>
            <person name="Chinwalla A."/>
            <person name="Civetta A."/>
            <person name="Clifton S.W."/>
            <person name="Comeron J.M."/>
            <person name="Costello J.C."/>
            <person name="Coyne J.A."/>
            <person name="Daub J."/>
            <person name="David R.G."/>
            <person name="Delcher A.L."/>
            <person name="Delehaunty K."/>
            <person name="Do C.B."/>
            <person name="Ebling H."/>
            <person name="Edwards K."/>
            <person name="Eickbush T."/>
            <person name="Evans J.D."/>
            <person name="Filipski A."/>
            <person name="Findeiss S."/>
            <person name="Freyhult E."/>
            <person name="Fulton L."/>
            <person name="Fulton R."/>
            <person name="Garcia A.C."/>
            <person name="Gardiner A."/>
            <person name="Garfield D.A."/>
            <person name="Garvin B.E."/>
            <person name="Gibson G."/>
            <person name="Gilbert D."/>
            <person name="Gnerre S."/>
            <person name="Godfrey J."/>
            <person name="Good R."/>
            <person name="Gotea V."/>
            <person name="Gravely B."/>
            <person name="Greenberg A.J."/>
            <person name="Griffiths-Jones S."/>
            <person name="Gross S."/>
            <person name="Guigo R."/>
            <person name="Gustafson E.A."/>
            <person name="Haerty W."/>
            <person name="Hahn M.W."/>
            <person name="Halligan D.L."/>
            <person name="Halpern A.L."/>
            <person name="Halter G.M."/>
            <person name="Han M.V."/>
            <person name="Heger A."/>
            <person name="Hillier L."/>
            <person name="Hinrichs A.S."/>
            <person name="Holmes I."/>
            <person name="Hoskins R.A."/>
            <person name="Hubisz M.J."/>
            <person name="Hultmark D."/>
            <person name="Huntley M.A."/>
            <person name="Jaffe D.B."/>
            <person name="Jagadeeshan S."/>
            <person name="Jeck W.R."/>
            <person name="Johnson J."/>
            <person name="Jones C.D."/>
            <person name="Jordan W.C."/>
            <person name="Karpen G.H."/>
            <person name="Kataoka E."/>
            <person name="Keightley P.D."/>
            <person name="Kheradpour P."/>
            <person name="Kirkness E.F."/>
            <person name="Koerich L.B."/>
            <person name="Kristiansen K."/>
            <person name="Kudrna D."/>
            <person name="Kulathinal R.J."/>
            <person name="Kumar S."/>
            <person name="Kwok R."/>
            <person name="Lander E."/>
            <person name="Langley C.H."/>
            <person name="Lapoint R."/>
            <person name="Lazzaro B.P."/>
            <person name="Lee S.J."/>
            <person name="Levesque L."/>
            <person name="Li R."/>
            <person name="Lin C.F."/>
            <person name="Lin M.F."/>
            <person name="Lindblad-Toh K."/>
            <person name="Llopart A."/>
            <person name="Long M."/>
            <person name="Low L."/>
            <person name="Lozovsky E."/>
            <person name="Lu J."/>
            <person name="Luo M."/>
            <person name="Machado C.A."/>
            <person name="Makalowski W."/>
            <person name="Marzo M."/>
            <person name="Matsuda M."/>
            <person name="Matzkin L."/>
            <person name="McAllister B."/>
            <person name="McBride C.S."/>
            <person name="McKernan B."/>
            <person name="McKernan K."/>
            <person name="Mendez-Lago M."/>
            <person name="Minx P."/>
            <person name="Mollenhauer M.U."/>
            <person name="Montooth K."/>
            <person name="Mount S.M."/>
            <person name="Mu X."/>
            <person name="Myers E."/>
            <person name="Negre B."/>
            <person name="Newfeld S."/>
            <person name="Nielsen R."/>
            <person name="Noor M.A."/>
            <person name="O'Grady P."/>
            <person name="Pachter L."/>
            <person name="Papaceit M."/>
            <person name="Parisi M.J."/>
            <person name="Parisi M."/>
            <person name="Parts L."/>
            <person name="Pedersen J.S."/>
            <person name="Pesole G."/>
            <person name="Phillippy A.M."/>
            <person name="Ponting C.P."/>
            <person name="Pop M."/>
            <person name="Porcelli D."/>
            <person name="Powell J.R."/>
            <person name="Prohaska S."/>
            <person name="Pruitt K."/>
            <person name="Puig M."/>
            <person name="Quesneville H."/>
            <person name="Ram K.R."/>
            <person name="Rand D."/>
            <person name="Rasmussen M.D."/>
            <person name="Reed L.K."/>
            <person name="Reenan R."/>
            <person name="Reily A."/>
            <person name="Remington K.A."/>
            <person name="Rieger T.T."/>
            <person name="Ritchie M.G."/>
            <person name="Robin C."/>
            <person name="Rogers Y.H."/>
            <person name="Rohde C."/>
            <person name="Rozas J."/>
            <person name="Rubenfield M.J."/>
            <person name="Ruiz A."/>
            <person name="Russo S."/>
            <person name="Salzberg S.L."/>
            <person name="Sanchez-Gracia A."/>
            <person name="Saranga D.J."/>
            <person name="Sato H."/>
            <person name="Schaeffer S.W."/>
            <person name="Schatz M.C."/>
            <person name="Schlenke T."/>
            <person name="Schwartz R."/>
            <person name="Segarra C."/>
            <person name="Singh R.S."/>
            <person name="Sirot L."/>
            <person name="Sirota M."/>
            <person name="Sisneros N.B."/>
            <person name="Smith C.D."/>
            <person name="Smith T.F."/>
            <person name="Spieth J."/>
            <person name="Stage D.E."/>
            <person name="Stark A."/>
            <person name="Stephan W."/>
            <person name="Strausberg R.L."/>
            <person name="Strempel S."/>
            <person name="Sturgill D."/>
            <person name="Sutton G."/>
            <person name="Sutton G.G."/>
            <person name="Tao W."/>
            <person name="Teichmann S."/>
            <person name="Tobari Y.N."/>
            <person name="Tomimura Y."/>
            <person name="Tsolas J.M."/>
            <person name="Valente V.L."/>
            <person name="Venter E."/>
            <person name="Venter J.C."/>
            <person name="Vicario S."/>
            <person name="Vieira F.G."/>
            <person name="Vilella A.J."/>
            <person name="Villasante A."/>
            <person name="Walenz B."/>
            <person name="Wang J."/>
            <person name="Wasserman M."/>
            <person name="Watts T."/>
            <person name="Wilson D."/>
            <person name="Wilson R.K."/>
            <person name="Wing R.A."/>
            <person name="Wolfner M.F."/>
            <person name="Wong A."/>
            <person name="Wong G.K."/>
            <person name="Wu C.I."/>
            <person name="Wu G."/>
            <person name="Yamamoto D."/>
            <person name="Yang H.P."/>
            <person name="Yang S.P."/>
            <person name="Yorke J.A."/>
            <person name="Yoshida K."/>
            <person name="Zdobnov E."/>
            <person name="Zhang P."/>
            <person name="Zhang Y."/>
            <person name="Zimin A.V."/>
            <person name="Baldwin J."/>
            <person name="Abdouelleil A."/>
            <person name="Abdulkadir J."/>
            <person name="Abebe A."/>
            <person name="Abera B."/>
            <person name="Abreu J."/>
            <person name="Acer S.C."/>
            <person name="Aftuck L."/>
            <person name="Alexander A."/>
            <person name="An P."/>
            <person name="Anderson E."/>
            <person name="Anderson S."/>
            <person name="Arachi H."/>
            <person name="Azer M."/>
            <person name="Bachantsang P."/>
            <person name="Barry A."/>
            <person name="Bayul T."/>
            <person name="Berlin A."/>
            <person name="Bessette D."/>
            <person name="Bloom T."/>
            <person name="Blye J."/>
            <person name="Boguslavskiy L."/>
            <person name="Bonnet C."/>
            <person name="Boukhgalter B."/>
            <person name="Bourzgui I."/>
            <person name="Brown A."/>
            <person name="Cahill P."/>
            <person name="Channer S."/>
            <person name="Cheshatsang Y."/>
            <person name="Chuda L."/>
            <person name="Citroen M."/>
            <person name="Collymore A."/>
            <person name="Cooke P."/>
            <person name="Costello M."/>
            <person name="D'Aco K."/>
            <person name="Daza R."/>
            <person name="De Haan G."/>
            <person name="DeGray S."/>
            <person name="DeMaso C."/>
            <person name="Dhargay N."/>
            <person name="Dooley K."/>
            <person name="Dooley E."/>
            <person name="Doricent M."/>
            <person name="Dorje P."/>
            <person name="Dorjee K."/>
            <person name="Dupes A."/>
            <person name="Elong R."/>
            <person name="Falk J."/>
            <person name="Farina A."/>
            <person name="Faro S."/>
            <person name="Ferguson D."/>
            <person name="Fisher S."/>
            <person name="Foley C.D."/>
            <person name="Franke A."/>
            <person name="Friedrich D."/>
            <person name="Gadbois L."/>
            <person name="Gearin G."/>
            <person name="Gearin C.R."/>
            <person name="Giannoukos G."/>
            <person name="Goode T."/>
            <person name="Graham J."/>
            <person name="Grandbois E."/>
            <person name="Grewal S."/>
            <person name="Gyaltsen K."/>
            <person name="Hafez N."/>
            <person name="Hagos B."/>
            <person name="Hall J."/>
            <person name="Henson C."/>
            <person name="Hollinger A."/>
            <person name="Honan T."/>
            <person name="Huard M.D."/>
            <person name="Hughes L."/>
            <person name="Hurhula B."/>
            <person name="Husby M.E."/>
            <person name="Kamat A."/>
            <person name="Kanga B."/>
            <person name="Kashin S."/>
            <person name="Khazanovich D."/>
            <person name="Kisner P."/>
            <person name="Lance K."/>
            <person name="Lara M."/>
            <person name="Lee W."/>
            <person name="Lennon N."/>
            <person name="Letendre F."/>
            <person name="LeVine R."/>
            <person name="Lipovsky A."/>
            <person name="Liu X."/>
            <person name="Liu J."/>
            <person name="Liu S."/>
            <person name="Lokyitsang T."/>
            <person name="Lokyitsang Y."/>
            <person name="Lubonja R."/>
            <person name="Lui A."/>
            <person name="MacDonald P."/>
            <person name="Magnisalis V."/>
            <person name="Maru K."/>
            <person name="Matthews C."/>
            <person name="McCusker W."/>
            <person name="McDonough S."/>
            <person name="Mehta T."/>
            <person name="Meldrim J."/>
            <person name="Meneus L."/>
            <person name="Mihai O."/>
            <person name="Mihalev A."/>
            <person name="Mihova T."/>
            <person name="Mittelman R."/>
            <person name="Mlenga V."/>
            <person name="Montmayeur A."/>
            <person name="Mulrain L."/>
            <person name="Navidi A."/>
            <person name="Naylor J."/>
            <person name="Negash T."/>
            <person name="Nguyen T."/>
            <person name="Nguyen N."/>
            <person name="Nicol R."/>
            <person name="Norbu C."/>
            <person name="Norbu N."/>
            <person name="Novod N."/>
            <person name="O'Neill B."/>
            <person name="Osman S."/>
            <person name="Markiewicz E."/>
            <person name="Oyono O.L."/>
            <person name="Patti C."/>
            <person name="Phunkhang P."/>
            <person name="Pierre F."/>
            <person name="Priest M."/>
            <person name="Raghuraman S."/>
            <person name="Rege F."/>
            <person name="Reyes R."/>
            <person name="Rise C."/>
            <person name="Rogov P."/>
            <person name="Ross K."/>
            <person name="Ryan E."/>
            <person name="Settipalli S."/>
            <person name="Shea T."/>
            <person name="Sherpa N."/>
            <person name="Shi L."/>
            <person name="Shih D."/>
            <person name="Sparrow T."/>
            <person name="Spaulding J."/>
            <person name="Stalker J."/>
            <person name="Stange-Thomann N."/>
            <person name="Stavropoulos S."/>
            <person name="Stone C."/>
            <person name="Strader C."/>
            <person name="Tesfaye S."/>
            <person name="Thomson T."/>
            <person name="Thoulutsang Y."/>
            <person name="Thoulutsang D."/>
            <person name="Topham K."/>
            <person name="Topping I."/>
            <person name="Tsamla T."/>
            <person name="Vassiliev H."/>
            <person name="Vo A."/>
            <person name="Wangchuk T."/>
            <person name="Wangdi T."/>
            <person name="Weiand M."/>
            <person name="Wilkinson J."/>
            <person name="Wilson A."/>
            <person name="Yadav S."/>
            <person name="Young G."/>
            <person name="Yu Q."/>
            <person name="Zembek L."/>
            <person name="Zhong D."/>
            <person name="Zimmer A."/>
            <person name="Zwirko Z."/>
            <person name="Jaffe D.B."/>
            <person name="Alvarez P."/>
            <person name="Brockman W."/>
            <person name="Butler J."/>
            <person name="Chin C."/>
            <person name="Gnerre S."/>
            <person name="Grabherr M."/>
            <person name="Kleber M."/>
            <person name="Mauceli E."/>
            <person name="MacCallum I."/>
        </authorList>
    </citation>
    <scope>NUCLEOTIDE SEQUENCE [LARGE SCALE GENOMIC DNA]</scope>
    <source>
        <strain evidence="3">Tucson 14030-0811.24</strain>
    </source>
</reference>
<dbReference type="eggNOG" id="ENOG502SFA8">
    <property type="taxonomic scope" value="Eukaryota"/>
</dbReference>
<dbReference type="InParanoid" id="A0A0Q9X4D8"/>
<gene>
    <name evidence="2" type="primary">Dwil\GK18012</name>
    <name evidence="2" type="ORF">Dwil_GK18012</name>
</gene>
<dbReference type="KEGG" id="dwi:6645991"/>
<evidence type="ECO:0000313" key="2">
    <source>
        <dbReference type="EMBL" id="KRF99175.1"/>
    </source>
</evidence>
<evidence type="ECO:0000256" key="1">
    <source>
        <dbReference type="SAM" id="MobiDB-lite"/>
    </source>
</evidence>
<sequence length="52" mass="5876">MKMMCERLSAVFAGLVVGMWYAKTFPKEEKEPVPDDKGKGKGKDKGKDKEKK</sequence>
<evidence type="ECO:0000313" key="3">
    <source>
        <dbReference type="Proteomes" id="UP000007798"/>
    </source>
</evidence>
<name>A0A0Q9X4D8_DROWI</name>
<dbReference type="EMBL" id="CH964154">
    <property type="protein sequence ID" value="KRF99175.1"/>
    <property type="molecule type" value="Genomic_DNA"/>
</dbReference>
<dbReference type="OrthoDB" id="7866203at2759"/>
<keyword evidence="3" id="KW-1185">Reference proteome</keyword>